<dbReference type="InterPro" id="IPR001180">
    <property type="entry name" value="CNH_dom"/>
</dbReference>
<accession>A0A8B6HHD0</accession>
<dbReference type="AlphaFoldDB" id="A0A8B6HHD0"/>
<evidence type="ECO:0000313" key="6">
    <source>
        <dbReference type="EMBL" id="VDI78874.1"/>
    </source>
</evidence>
<dbReference type="PANTHER" id="PTHR22988:SF71">
    <property type="entry name" value="CITRON RHO-INTERACTING KINASE"/>
    <property type="match status" value="1"/>
</dbReference>
<comment type="catalytic activity">
    <reaction evidence="3">
        <text>L-seryl-[protein] + ATP = O-phospho-L-seryl-[protein] + ADP + H(+)</text>
        <dbReference type="Rhea" id="RHEA:17989"/>
        <dbReference type="Rhea" id="RHEA-COMP:9863"/>
        <dbReference type="Rhea" id="RHEA-COMP:11604"/>
        <dbReference type="ChEBI" id="CHEBI:15378"/>
        <dbReference type="ChEBI" id="CHEBI:29999"/>
        <dbReference type="ChEBI" id="CHEBI:30616"/>
        <dbReference type="ChEBI" id="CHEBI:83421"/>
        <dbReference type="ChEBI" id="CHEBI:456216"/>
        <dbReference type="EC" id="2.7.11.1"/>
    </reaction>
</comment>
<protein>
    <submittedName>
        <fullName evidence="6">Citron Rho-interacting kinase</fullName>
        <ecNumber evidence="6">2.7.11.1</ecNumber>
    </submittedName>
</protein>
<dbReference type="CDD" id="cd00821">
    <property type="entry name" value="PH"/>
    <property type="match status" value="1"/>
</dbReference>
<dbReference type="GO" id="GO:0004674">
    <property type="term" value="F:protein serine/threonine kinase activity"/>
    <property type="evidence" value="ECO:0007669"/>
    <property type="project" value="UniProtKB-EC"/>
</dbReference>
<sequence length="440" mass="48967">MSAADDKKAKRRKIKKSLVAKNLPRSSTCQNGTEASNLSNSPSETILSPAIDSETLRRLEKLMDASDDADSLELLSLSRGPNPYLDKERCLLCGCERQDPPEAAAYKIENSDCEKRAVETNLLTQVCTITEKQGWERRWASLENNILLLFVYESDASPIDTFDLGPPNTDVTVHSAISTAELPNTTNTDLAHVMKLEQQPLTTCWPGRVLYLMASNFSDKQKWVACLEAAVKSIQRKDTIVRTGMFSKTLLELEGSRRLELNCSFALCKELVLLGADEGLFCVNLYHGTHAIITQLTGFKCVHQIVYISSLNLIILITGRERSVVTIDKRMIHSRIDQANSAAKEETNPIPHTVIEGIVGCTVMDASKCHGGSYMVVGMADRVLLMKYNSEMKSFCLRKEFMTNEPCSCVCLSHEFAIVGTDKFYRLSLDHPNITGMLIN</sequence>
<evidence type="ECO:0000256" key="4">
    <source>
        <dbReference type="SAM" id="MobiDB-lite"/>
    </source>
</evidence>
<dbReference type="InterPro" id="IPR001849">
    <property type="entry name" value="PH_domain"/>
</dbReference>
<feature type="region of interest" description="Disordered" evidence="4">
    <location>
        <begin position="23"/>
        <end position="46"/>
    </location>
</feature>
<evidence type="ECO:0000313" key="7">
    <source>
        <dbReference type="Proteomes" id="UP000596742"/>
    </source>
</evidence>
<comment type="caution">
    <text evidence="6">The sequence shown here is derived from an EMBL/GenBank/DDBJ whole genome shotgun (WGS) entry which is preliminary data.</text>
</comment>
<dbReference type="Pfam" id="PF00780">
    <property type="entry name" value="CNH"/>
    <property type="match status" value="1"/>
</dbReference>
<name>A0A8B6HHD0_MYTGA</name>
<gene>
    <name evidence="6" type="ORF">MGAL_10B078605</name>
</gene>
<dbReference type="PROSITE" id="PS50003">
    <property type="entry name" value="PH_DOMAIN"/>
    <property type="match status" value="1"/>
</dbReference>
<proteinExistence type="predicted"/>
<comment type="catalytic activity">
    <reaction evidence="2">
        <text>L-threonyl-[protein] + ATP = O-phospho-L-threonyl-[protein] + ADP + H(+)</text>
        <dbReference type="Rhea" id="RHEA:46608"/>
        <dbReference type="Rhea" id="RHEA-COMP:11060"/>
        <dbReference type="Rhea" id="RHEA-COMP:11605"/>
        <dbReference type="ChEBI" id="CHEBI:15378"/>
        <dbReference type="ChEBI" id="CHEBI:30013"/>
        <dbReference type="ChEBI" id="CHEBI:30616"/>
        <dbReference type="ChEBI" id="CHEBI:61977"/>
        <dbReference type="ChEBI" id="CHEBI:456216"/>
        <dbReference type="EC" id="2.7.11.1"/>
    </reaction>
</comment>
<dbReference type="InterPro" id="IPR050839">
    <property type="entry name" value="Rho-assoc_Ser/Thr_Kinase"/>
</dbReference>
<keyword evidence="7" id="KW-1185">Reference proteome</keyword>
<dbReference type="EC" id="2.7.11.1" evidence="6"/>
<dbReference type="Proteomes" id="UP000596742">
    <property type="component" value="Unassembled WGS sequence"/>
</dbReference>
<feature type="compositionally biased region" description="Polar residues" evidence="4">
    <location>
        <begin position="24"/>
        <end position="46"/>
    </location>
</feature>
<dbReference type="SMART" id="SM00233">
    <property type="entry name" value="PH"/>
    <property type="match status" value="1"/>
</dbReference>
<dbReference type="PANTHER" id="PTHR22988">
    <property type="entry name" value="MYOTONIC DYSTROPHY S/T KINASE-RELATED"/>
    <property type="match status" value="1"/>
</dbReference>
<evidence type="ECO:0000256" key="1">
    <source>
        <dbReference type="ARBA" id="ARBA00022553"/>
    </source>
</evidence>
<reference evidence="6" key="1">
    <citation type="submission" date="2018-11" db="EMBL/GenBank/DDBJ databases">
        <authorList>
            <person name="Alioto T."/>
            <person name="Alioto T."/>
        </authorList>
    </citation>
    <scope>NUCLEOTIDE SEQUENCE</scope>
</reference>
<feature type="domain" description="PH" evidence="5">
    <location>
        <begin position="116"/>
        <end position="232"/>
    </location>
</feature>
<dbReference type="Gene3D" id="2.30.29.30">
    <property type="entry name" value="Pleckstrin-homology domain (PH domain)/Phosphotyrosine-binding domain (PTB)"/>
    <property type="match status" value="1"/>
</dbReference>
<dbReference type="OrthoDB" id="2156623at2759"/>
<evidence type="ECO:0000256" key="3">
    <source>
        <dbReference type="ARBA" id="ARBA00048679"/>
    </source>
</evidence>
<organism evidence="6 7">
    <name type="scientific">Mytilus galloprovincialis</name>
    <name type="common">Mediterranean mussel</name>
    <dbReference type="NCBI Taxonomy" id="29158"/>
    <lineage>
        <taxon>Eukaryota</taxon>
        <taxon>Metazoa</taxon>
        <taxon>Spiralia</taxon>
        <taxon>Lophotrochozoa</taxon>
        <taxon>Mollusca</taxon>
        <taxon>Bivalvia</taxon>
        <taxon>Autobranchia</taxon>
        <taxon>Pteriomorphia</taxon>
        <taxon>Mytilida</taxon>
        <taxon>Mytiloidea</taxon>
        <taxon>Mytilidae</taxon>
        <taxon>Mytilinae</taxon>
        <taxon>Mytilus</taxon>
    </lineage>
</organism>
<keyword evidence="6" id="KW-0808">Transferase</keyword>
<dbReference type="Pfam" id="PF00169">
    <property type="entry name" value="PH"/>
    <property type="match status" value="1"/>
</dbReference>
<keyword evidence="1" id="KW-0597">Phosphoprotein</keyword>
<dbReference type="EMBL" id="UYJE01010009">
    <property type="protein sequence ID" value="VDI78874.1"/>
    <property type="molecule type" value="Genomic_DNA"/>
</dbReference>
<dbReference type="SUPFAM" id="SSF50729">
    <property type="entry name" value="PH domain-like"/>
    <property type="match status" value="1"/>
</dbReference>
<evidence type="ECO:0000259" key="5">
    <source>
        <dbReference type="PROSITE" id="PS50003"/>
    </source>
</evidence>
<dbReference type="InterPro" id="IPR011993">
    <property type="entry name" value="PH-like_dom_sf"/>
</dbReference>
<keyword evidence="6" id="KW-0418">Kinase</keyword>
<evidence type="ECO:0000256" key="2">
    <source>
        <dbReference type="ARBA" id="ARBA00047899"/>
    </source>
</evidence>